<dbReference type="EMBL" id="OU015568">
    <property type="protein sequence ID" value="CAG5078391.1"/>
    <property type="molecule type" value="Genomic_DNA"/>
</dbReference>
<accession>A0ABN7RLW2</accession>
<evidence type="ECO:0000313" key="2">
    <source>
        <dbReference type="Proteomes" id="UP001158576"/>
    </source>
</evidence>
<organism evidence="1 2">
    <name type="scientific">Oikopleura dioica</name>
    <name type="common">Tunicate</name>
    <dbReference type="NCBI Taxonomy" id="34765"/>
    <lineage>
        <taxon>Eukaryota</taxon>
        <taxon>Metazoa</taxon>
        <taxon>Chordata</taxon>
        <taxon>Tunicata</taxon>
        <taxon>Appendicularia</taxon>
        <taxon>Copelata</taxon>
        <taxon>Oikopleuridae</taxon>
        <taxon>Oikopleura</taxon>
    </lineage>
</organism>
<name>A0ABN7RLW2_OIKDI</name>
<keyword evidence="2" id="KW-1185">Reference proteome</keyword>
<reference evidence="1 2" key="1">
    <citation type="submission" date="2021-04" db="EMBL/GenBank/DDBJ databases">
        <authorList>
            <person name="Bliznina A."/>
        </authorList>
    </citation>
    <scope>NUCLEOTIDE SEQUENCE [LARGE SCALE GENOMIC DNA]</scope>
</reference>
<gene>
    <name evidence="1" type="ORF">OKIOD_LOCUS531</name>
</gene>
<evidence type="ECO:0000313" key="1">
    <source>
        <dbReference type="EMBL" id="CAG5078391.1"/>
    </source>
</evidence>
<protein>
    <submittedName>
        <fullName evidence="1">Oidioi.mRNA.OKI2018_I69.PAR.g8973.t1.cds</fullName>
    </submittedName>
</protein>
<dbReference type="Proteomes" id="UP001158576">
    <property type="component" value="Chromosome PAR"/>
</dbReference>
<sequence>MNEIWLLEENWNLIGTLLQPMYGGSSILIEESSVYLFPGNNRDDARAIQRITIDGNDVTKIEVVGYHSKYTRSPIIFVSPLNLCSV</sequence>
<proteinExistence type="predicted"/>